<comment type="caution">
    <text evidence="2">The sequence shown here is derived from an EMBL/GenBank/DDBJ whole genome shotgun (WGS) entry which is preliminary data.</text>
</comment>
<feature type="signal peptide" evidence="1">
    <location>
        <begin position="1"/>
        <end position="21"/>
    </location>
</feature>
<proteinExistence type="predicted"/>
<organism evidence="2 3">
    <name type="scientific">Tropilaelaps mercedesae</name>
    <dbReference type="NCBI Taxonomy" id="418985"/>
    <lineage>
        <taxon>Eukaryota</taxon>
        <taxon>Metazoa</taxon>
        <taxon>Ecdysozoa</taxon>
        <taxon>Arthropoda</taxon>
        <taxon>Chelicerata</taxon>
        <taxon>Arachnida</taxon>
        <taxon>Acari</taxon>
        <taxon>Parasitiformes</taxon>
        <taxon>Mesostigmata</taxon>
        <taxon>Gamasina</taxon>
        <taxon>Dermanyssoidea</taxon>
        <taxon>Laelapidae</taxon>
        <taxon>Tropilaelaps</taxon>
    </lineage>
</organism>
<keyword evidence="1" id="KW-0732">Signal</keyword>
<evidence type="ECO:0000313" key="3">
    <source>
        <dbReference type="Proteomes" id="UP000192247"/>
    </source>
</evidence>
<dbReference type="InParanoid" id="A0A1V9XEJ3"/>
<evidence type="ECO:0000313" key="2">
    <source>
        <dbReference type="EMBL" id="OQR71833.1"/>
    </source>
</evidence>
<sequence>MNSSLILPAIGVMLAASYITAQSIVYFPGAVRGVYGYSYVGYDEYTTRYRRPNLVTGGYRGGARPVAGGYRGSALPAGGYRGISLVDNYGDLESAYDYYSSNQYRRGYRTIGSGYPYGGYNHIYY</sequence>
<evidence type="ECO:0000256" key="1">
    <source>
        <dbReference type="SAM" id="SignalP"/>
    </source>
</evidence>
<dbReference type="EMBL" id="MNPL01013394">
    <property type="protein sequence ID" value="OQR71833.1"/>
    <property type="molecule type" value="Genomic_DNA"/>
</dbReference>
<dbReference type="Proteomes" id="UP000192247">
    <property type="component" value="Unassembled WGS sequence"/>
</dbReference>
<protein>
    <submittedName>
        <fullName evidence="2">Uncharacterized protein</fullName>
    </submittedName>
</protein>
<feature type="chain" id="PRO_5012799943" evidence="1">
    <location>
        <begin position="22"/>
        <end position="125"/>
    </location>
</feature>
<reference evidence="2 3" key="1">
    <citation type="journal article" date="2017" name="Gigascience">
        <title>Draft genome of the honey bee ectoparasitic mite, Tropilaelaps mercedesae, is shaped by the parasitic life history.</title>
        <authorList>
            <person name="Dong X."/>
            <person name="Armstrong S.D."/>
            <person name="Xia D."/>
            <person name="Makepeace B.L."/>
            <person name="Darby A.C."/>
            <person name="Kadowaki T."/>
        </authorList>
    </citation>
    <scope>NUCLEOTIDE SEQUENCE [LARGE SCALE GENOMIC DNA]</scope>
    <source>
        <strain evidence="2">Wuxi-XJTLU</strain>
    </source>
</reference>
<keyword evidence="3" id="KW-1185">Reference proteome</keyword>
<name>A0A1V9XEJ3_9ACAR</name>
<dbReference type="AlphaFoldDB" id="A0A1V9XEJ3"/>
<gene>
    <name evidence="2" type="ORF">BIW11_10752</name>
</gene>
<accession>A0A1V9XEJ3</accession>